<accession>A0A4P6FBB9</accession>
<dbReference type="Proteomes" id="UP000291259">
    <property type="component" value="Chromosome"/>
</dbReference>
<proteinExistence type="predicted"/>
<dbReference type="EMBL" id="CP035491">
    <property type="protein sequence ID" value="QAY73134.1"/>
    <property type="molecule type" value="Genomic_DNA"/>
</dbReference>
<keyword evidence="2" id="KW-1185">Reference proteome</keyword>
<dbReference type="AlphaFoldDB" id="A0A4P6FBB9"/>
<name>A0A4P6FBB9_9MICO</name>
<evidence type="ECO:0000313" key="2">
    <source>
        <dbReference type="Proteomes" id="UP000291259"/>
    </source>
</evidence>
<dbReference type="RefSeq" id="WP_129190095.1">
    <property type="nucleotide sequence ID" value="NZ_CP035491.1"/>
</dbReference>
<reference evidence="1 2" key="1">
    <citation type="submission" date="2019-01" db="EMBL/GenBank/DDBJ databases">
        <title>Genome sequencing of strain FW100M-8.</title>
        <authorList>
            <person name="Heo J."/>
            <person name="Kim S.-J."/>
            <person name="Kim J.-S."/>
            <person name="Hong S.-B."/>
            <person name="Kwon S.-W."/>
        </authorList>
    </citation>
    <scope>NUCLEOTIDE SEQUENCE [LARGE SCALE GENOMIC DNA]</scope>
    <source>
        <strain evidence="1 2">FW100M-8</strain>
    </source>
</reference>
<sequence>MTERQELWNVAVEQDGYVTAHDLKVLGLDKNTLAELAHRGKLSREAFGVYRFEEFPHSRAADYRFAVLWTGRPAAVLSHDTALSLLELSDINPPDIHVTVPVGERIRRAGGQGVVVHHEDLDESELGWWEGIRCVKPFTAIRQAIDTHVPAQLIEQAIVEARSRGEITRDQQAVLEQLVSRAR</sequence>
<protein>
    <recommendedName>
        <fullName evidence="3">Type IV toxin-antitoxin system AbiEi family antitoxin domain-containing protein</fullName>
    </recommendedName>
</protein>
<evidence type="ECO:0000313" key="1">
    <source>
        <dbReference type="EMBL" id="QAY73134.1"/>
    </source>
</evidence>
<gene>
    <name evidence="1" type="ORF">ET445_07020</name>
</gene>
<organism evidence="1 2">
    <name type="scientific">Agromyces protaetiae</name>
    <dbReference type="NCBI Taxonomy" id="2509455"/>
    <lineage>
        <taxon>Bacteria</taxon>
        <taxon>Bacillati</taxon>
        <taxon>Actinomycetota</taxon>
        <taxon>Actinomycetes</taxon>
        <taxon>Micrococcales</taxon>
        <taxon>Microbacteriaceae</taxon>
        <taxon>Agromyces</taxon>
    </lineage>
</organism>
<dbReference type="OrthoDB" id="3192636at2"/>
<evidence type="ECO:0008006" key="3">
    <source>
        <dbReference type="Google" id="ProtNLM"/>
    </source>
</evidence>
<dbReference type="KEGG" id="agf:ET445_07020"/>